<keyword evidence="3" id="KW-1185">Reference proteome</keyword>
<sequence length="58" mass="6106">MMVKMGVMSTHDTPALGICPECAAAIAPARVLIEYERGGGEVTAFAECPGCREVIRPV</sequence>
<proteinExistence type="predicted"/>
<accession>A0ABD5QG61</accession>
<feature type="domain" description="DUF7837" evidence="1">
    <location>
        <begin position="12"/>
        <end position="57"/>
    </location>
</feature>
<evidence type="ECO:0000313" key="3">
    <source>
        <dbReference type="Proteomes" id="UP001595925"/>
    </source>
</evidence>
<protein>
    <submittedName>
        <fullName evidence="2">Phage terminase large subunit family protein</fullName>
    </submittedName>
</protein>
<reference evidence="2 3" key="1">
    <citation type="journal article" date="2019" name="Int. J. Syst. Evol. Microbiol.">
        <title>The Global Catalogue of Microorganisms (GCM) 10K type strain sequencing project: providing services to taxonomists for standard genome sequencing and annotation.</title>
        <authorList>
            <consortium name="The Broad Institute Genomics Platform"/>
            <consortium name="The Broad Institute Genome Sequencing Center for Infectious Disease"/>
            <person name="Wu L."/>
            <person name="Ma J."/>
        </authorList>
    </citation>
    <scope>NUCLEOTIDE SEQUENCE [LARGE SCALE GENOMIC DNA]</scope>
    <source>
        <strain evidence="2 3">CGMCC 1.15824</strain>
    </source>
</reference>
<evidence type="ECO:0000259" key="1">
    <source>
        <dbReference type="Pfam" id="PF25207"/>
    </source>
</evidence>
<dbReference type="Proteomes" id="UP001595925">
    <property type="component" value="Unassembled WGS sequence"/>
</dbReference>
<dbReference type="InterPro" id="IPR057159">
    <property type="entry name" value="DUF7837"/>
</dbReference>
<organism evidence="2 3">
    <name type="scientific">Saliphagus infecundisoli</name>
    <dbReference type="NCBI Taxonomy" id="1849069"/>
    <lineage>
        <taxon>Archaea</taxon>
        <taxon>Methanobacteriati</taxon>
        <taxon>Methanobacteriota</taxon>
        <taxon>Stenosarchaea group</taxon>
        <taxon>Halobacteria</taxon>
        <taxon>Halobacteriales</taxon>
        <taxon>Natrialbaceae</taxon>
        <taxon>Saliphagus</taxon>
    </lineage>
</organism>
<dbReference type="Pfam" id="PF25207">
    <property type="entry name" value="DUF7837"/>
    <property type="match status" value="1"/>
</dbReference>
<name>A0ABD5QG61_9EURY</name>
<dbReference type="AlphaFoldDB" id="A0ABD5QG61"/>
<dbReference type="RefSeq" id="WP_224827510.1">
    <property type="nucleotide sequence ID" value="NZ_JAIVEF010000001.1"/>
</dbReference>
<dbReference type="EMBL" id="JBHSJG010000036">
    <property type="protein sequence ID" value="MFC4988806.1"/>
    <property type="molecule type" value="Genomic_DNA"/>
</dbReference>
<gene>
    <name evidence="2" type="ORF">ACFPFO_13735</name>
</gene>
<evidence type="ECO:0000313" key="2">
    <source>
        <dbReference type="EMBL" id="MFC4988806.1"/>
    </source>
</evidence>
<comment type="caution">
    <text evidence="2">The sequence shown here is derived from an EMBL/GenBank/DDBJ whole genome shotgun (WGS) entry which is preliminary data.</text>
</comment>